<evidence type="ECO:0000313" key="2">
    <source>
        <dbReference type="EMBL" id="TKI57446.1"/>
    </source>
</evidence>
<gene>
    <name evidence="2" type="ORF">E8L90_19405</name>
</gene>
<dbReference type="AlphaFoldDB" id="A0A4U2Y9Q7"/>
<name>A0A4U2Y9Q7_9BACL</name>
<reference evidence="2 3" key="1">
    <citation type="submission" date="2019-04" db="EMBL/GenBank/DDBJ databases">
        <title>Whole genome sequencing of Brevibacillus sp. TGS2-1.</title>
        <authorList>
            <person name="Choi A."/>
        </authorList>
    </citation>
    <scope>NUCLEOTIDE SEQUENCE [LARGE SCALE GENOMIC DNA]</scope>
    <source>
        <strain evidence="2 3">TGS2-1</strain>
    </source>
</reference>
<dbReference type="EMBL" id="SZNK01000001">
    <property type="protein sequence ID" value="TKI57446.1"/>
    <property type="molecule type" value="Genomic_DNA"/>
</dbReference>
<evidence type="ECO:0000259" key="1">
    <source>
        <dbReference type="Pfam" id="PF14028"/>
    </source>
</evidence>
<dbReference type="Proteomes" id="UP000307841">
    <property type="component" value="Unassembled WGS sequence"/>
</dbReference>
<comment type="caution">
    <text evidence="2">The sequence shown here is derived from an EMBL/GenBank/DDBJ whole genome shotgun (WGS) entry which is preliminary data.</text>
</comment>
<protein>
    <recommendedName>
        <fullName evidence="1">Thiopeptide-type bacteriocin biosynthesis domain-containing protein</fullName>
    </recommendedName>
</protein>
<keyword evidence="3" id="KW-1185">Reference proteome</keyword>
<dbReference type="NCBIfam" id="TIGR03891">
    <property type="entry name" value="thiopep_ocin"/>
    <property type="match status" value="1"/>
</dbReference>
<dbReference type="Pfam" id="PF14028">
    <property type="entry name" value="Lant_dehydr_C"/>
    <property type="match status" value="1"/>
</dbReference>
<feature type="domain" description="Thiopeptide-type bacteriocin biosynthesis" evidence="1">
    <location>
        <begin position="13"/>
        <end position="292"/>
    </location>
</feature>
<evidence type="ECO:0000313" key="3">
    <source>
        <dbReference type="Proteomes" id="UP000307841"/>
    </source>
</evidence>
<sequence>MIIFKEKIKMHEWLYYKIYSERNNHFDVMIKEIVAPACNLLVQHKIHPAKWFFIRYVDYTGYHLRVRFKISTQGLDQATKVLESYFSEMIPCVLKMDVVPPRSLIPVQQDHNKKNAESPGTIELAVYEPEISKYGGSEGVSKAEPIFQQSSELVVNSIEDIIVGQIDRYLLGLAIMKLKLDTLFLHDEKEELLFLQHYLFYWTGAKYSASGQQLAKKFLELTIKKVKAIESDMTELLPIVNRTYISLVASTIEQVLKISHKSKVELLFHYIHMMNNRLGITPLEEAYLAAILINMKIDK</sequence>
<accession>A0A4U2Y9Q7</accession>
<organism evidence="2 3">
    <name type="scientific">Brevibacillus antibioticus</name>
    <dbReference type="NCBI Taxonomy" id="2570228"/>
    <lineage>
        <taxon>Bacteria</taxon>
        <taxon>Bacillati</taxon>
        <taxon>Bacillota</taxon>
        <taxon>Bacilli</taxon>
        <taxon>Bacillales</taxon>
        <taxon>Paenibacillaceae</taxon>
        <taxon>Brevibacillus</taxon>
    </lineage>
</organism>
<dbReference type="InterPro" id="IPR023809">
    <property type="entry name" value="Thiopep_bacteriocin_synth_dom"/>
</dbReference>
<proteinExistence type="predicted"/>